<proteinExistence type="predicted"/>
<dbReference type="KEGG" id="tet:TTHERM_00160840"/>
<gene>
    <name evidence="1" type="ORF">TTHERM_00160840</name>
</gene>
<protein>
    <submittedName>
        <fullName evidence="1">Uncharacterized protein</fullName>
    </submittedName>
</protein>
<dbReference type="Proteomes" id="UP000009168">
    <property type="component" value="Unassembled WGS sequence"/>
</dbReference>
<keyword evidence="2" id="KW-1185">Reference proteome</keyword>
<dbReference type="EMBL" id="GG662820">
    <property type="protein sequence ID" value="EAR89569.1"/>
    <property type="molecule type" value="Genomic_DNA"/>
</dbReference>
<dbReference type="GeneID" id="7833980"/>
<evidence type="ECO:0000313" key="2">
    <source>
        <dbReference type="Proteomes" id="UP000009168"/>
    </source>
</evidence>
<reference evidence="2" key="1">
    <citation type="journal article" date="2006" name="PLoS Biol.">
        <title>Macronuclear genome sequence of the ciliate Tetrahymena thermophila, a model eukaryote.</title>
        <authorList>
            <person name="Eisen J.A."/>
            <person name="Coyne R.S."/>
            <person name="Wu M."/>
            <person name="Wu D."/>
            <person name="Thiagarajan M."/>
            <person name="Wortman J.R."/>
            <person name="Badger J.H."/>
            <person name="Ren Q."/>
            <person name="Amedeo P."/>
            <person name="Jones K.M."/>
            <person name="Tallon L.J."/>
            <person name="Delcher A.L."/>
            <person name="Salzberg S.L."/>
            <person name="Silva J.C."/>
            <person name="Haas B.J."/>
            <person name="Majoros W.H."/>
            <person name="Farzad M."/>
            <person name="Carlton J.M."/>
            <person name="Smith R.K. Jr."/>
            <person name="Garg J."/>
            <person name="Pearlman R.E."/>
            <person name="Karrer K.M."/>
            <person name="Sun L."/>
            <person name="Manning G."/>
            <person name="Elde N.C."/>
            <person name="Turkewitz A.P."/>
            <person name="Asai D.J."/>
            <person name="Wilkes D.E."/>
            <person name="Wang Y."/>
            <person name="Cai H."/>
            <person name="Collins K."/>
            <person name="Stewart B.A."/>
            <person name="Lee S.R."/>
            <person name="Wilamowska K."/>
            <person name="Weinberg Z."/>
            <person name="Ruzzo W.L."/>
            <person name="Wloga D."/>
            <person name="Gaertig J."/>
            <person name="Frankel J."/>
            <person name="Tsao C.-C."/>
            <person name="Gorovsky M.A."/>
            <person name="Keeling P.J."/>
            <person name="Waller R.F."/>
            <person name="Patron N.J."/>
            <person name="Cherry J.M."/>
            <person name="Stover N.A."/>
            <person name="Krieger C.J."/>
            <person name="del Toro C."/>
            <person name="Ryder H.F."/>
            <person name="Williamson S.C."/>
            <person name="Barbeau R.A."/>
            <person name="Hamilton E.P."/>
            <person name="Orias E."/>
        </authorList>
    </citation>
    <scope>NUCLEOTIDE SEQUENCE [LARGE SCALE GENOMIC DNA]</scope>
    <source>
        <strain evidence="2">SB210</strain>
    </source>
</reference>
<dbReference type="InParanoid" id="Q22W48"/>
<name>Q22W48_TETTS</name>
<dbReference type="AlphaFoldDB" id="Q22W48"/>
<accession>Q22W48</accession>
<evidence type="ECO:0000313" key="1">
    <source>
        <dbReference type="EMBL" id="EAR89569.1"/>
    </source>
</evidence>
<organism evidence="1 2">
    <name type="scientific">Tetrahymena thermophila (strain SB210)</name>
    <dbReference type="NCBI Taxonomy" id="312017"/>
    <lineage>
        <taxon>Eukaryota</taxon>
        <taxon>Sar</taxon>
        <taxon>Alveolata</taxon>
        <taxon>Ciliophora</taxon>
        <taxon>Intramacronucleata</taxon>
        <taxon>Oligohymenophorea</taxon>
        <taxon>Hymenostomatida</taxon>
        <taxon>Tetrahymenina</taxon>
        <taxon>Tetrahymenidae</taxon>
        <taxon>Tetrahymena</taxon>
    </lineage>
</organism>
<sequence length="291" mass="34179">MEGNTTTETSGSESDSQYYDSFGNSVQGIIGDFESFDHMIHQGILIVEQNNNDKNSNQLNQNYANDETYESIQFKGSNHQQKIKELNSSIGVSCMSKIMHDTKIFYFCKMYKFYAIALIFLNKQTKSEDERKLLFNSCQNFEKLHNKLKTINECKNDDFMKIIQKQISHVKINNQNEIRSNENLILKKIEQERKDYIKSLLRNLNFLLDQIICQLDKSTKLEKVENQFYDLFGKMKFKHLNSLLFENQNDQKAEEIKREKKFLSENLTKLTISHIDGDPIKCQNSLLFNLK</sequence>
<dbReference type="HOGENOM" id="CLU_958077_0_0_1"/>
<dbReference type="RefSeq" id="XP_001009814.1">
    <property type="nucleotide sequence ID" value="XM_001009814.3"/>
</dbReference>